<evidence type="ECO:0000313" key="1">
    <source>
        <dbReference type="EMBL" id="TDQ34752.1"/>
    </source>
</evidence>
<keyword evidence="2" id="KW-1185">Reference proteome</keyword>
<dbReference type="AlphaFoldDB" id="A0A4R6TU53"/>
<comment type="caution">
    <text evidence="1">The sequence shown here is derived from an EMBL/GenBank/DDBJ whole genome shotgun (WGS) entry which is preliminary data.</text>
</comment>
<evidence type="ECO:0000313" key="2">
    <source>
        <dbReference type="Proteomes" id="UP000295632"/>
    </source>
</evidence>
<name>A0A4R6TU53_9BACI</name>
<sequence length="47" mass="5507">MEDSYGSAKDNEKMRLRYSVFLKLIARVTSPQEHLDIVDIRKMYATS</sequence>
<dbReference type="Proteomes" id="UP000295632">
    <property type="component" value="Unassembled WGS sequence"/>
</dbReference>
<accession>A0A4R6TU53</accession>
<gene>
    <name evidence="1" type="ORF">EV213_12380</name>
</gene>
<proteinExistence type="predicted"/>
<reference evidence="1 2" key="1">
    <citation type="submission" date="2019-03" db="EMBL/GenBank/DDBJ databases">
        <title>Genomic Encyclopedia of Type Strains, Phase IV (KMG-IV): sequencing the most valuable type-strain genomes for metagenomic binning, comparative biology and taxonomic classification.</title>
        <authorList>
            <person name="Goeker M."/>
        </authorList>
    </citation>
    <scope>NUCLEOTIDE SEQUENCE [LARGE SCALE GENOMIC DNA]</scope>
    <source>
        <strain evidence="1 2">DSM 28697</strain>
    </source>
</reference>
<organism evidence="1 2">
    <name type="scientific">Aureibacillus halotolerans</name>
    <dbReference type="NCBI Taxonomy" id="1508390"/>
    <lineage>
        <taxon>Bacteria</taxon>
        <taxon>Bacillati</taxon>
        <taxon>Bacillota</taxon>
        <taxon>Bacilli</taxon>
        <taxon>Bacillales</taxon>
        <taxon>Bacillaceae</taxon>
        <taxon>Aureibacillus</taxon>
    </lineage>
</organism>
<protein>
    <submittedName>
        <fullName evidence="1">Uncharacterized protein</fullName>
    </submittedName>
</protein>
<dbReference type="EMBL" id="SNYJ01000023">
    <property type="protein sequence ID" value="TDQ34752.1"/>
    <property type="molecule type" value="Genomic_DNA"/>
</dbReference>